<comment type="caution">
    <text evidence="2">The sequence shown here is derived from an EMBL/GenBank/DDBJ whole genome shotgun (WGS) entry which is preliminary data.</text>
</comment>
<dbReference type="AlphaFoldDB" id="A0ABD2BI05"/>
<reference evidence="2 3" key="1">
    <citation type="journal article" date="2024" name="Ann. Entomol. Soc. Am.">
        <title>Genomic analyses of the southern and eastern yellowjacket wasps (Hymenoptera: Vespidae) reveal evolutionary signatures of social life.</title>
        <authorList>
            <person name="Catto M.A."/>
            <person name="Caine P.B."/>
            <person name="Orr S.E."/>
            <person name="Hunt B.G."/>
            <person name="Goodisman M.A.D."/>
        </authorList>
    </citation>
    <scope>NUCLEOTIDE SEQUENCE [LARGE SCALE GENOMIC DNA]</scope>
    <source>
        <strain evidence="2">232</strain>
        <tissue evidence="2">Head and thorax</tissue>
    </source>
</reference>
<name>A0ABD2BI05_VESMC</name>
<proteinExistence type="predicted"/>
<accession>A0ABD2BI05</accession>
<dbReference type="Proteomes" id="UP001607303">
    <property type="component" value="Unassembled WGS sequence"/>
</dbReference>
<evidence type="ECO:0000313" key="2">
    <source>
        <dbReference type="EMBL" id="KAL2732254.1"/>
    </source>
</evidence>
<evidence type="ECO:0000259" key="1">
    <source>
        <dbReference type="Pfam" id="PF13843"/>
    </source>
</evidence>
<dbReference type="Pfam" id="PF13843">
    <property type="entry name" value="DDE_Tnp_1_7"/>
    <property type="match status" value="1"/>
</dbReference>
<dbReference type="EMBL" id="JAYRBN010000075">
    <property type="protein sequence ID" value="KAL2732254.1"/>
    <property type="molecule type" value="Genomic_DNA"/>
</dbReference>
<sequence length="60" mass="6891">MVEPNVPLADALPNMKCHITGTIQSNRKFIPNEIKTPKVVKNETVVYRCKDILLLAWRDK</sequence>
<dbReference type="InterPro" id="IPR029526">
    <property type="entry name" value="PGBD"/>
</dbReference>
<feature type="domain" description="PiggyBac transposable element-derived protein" evidence="1">
    <location>
        <begin position="6"/>
        <end position="59"/>
    </location>
</feature>
<protein>
    <submittedName>
        <fullName evidence="2">PiggyBac transposable element-derived protein 4-like</fullName>
    </submittedName>
</protein>
<keyword evidence="3" id="KW-1185">Reference proteome</keyword>
<evidence type="ECO:0000313" key="3">
    <source>
        <dbReference type="Proteomes" id="UP001607303"/>
    </source>
</evidence>
<gene>
    <name evidence="2" type="ORF">V1477_014495</name>
</gene>
<organism evidence="2 3">
    <name type="scientific">Vespula maculifrons</name>
    <name type="common">Eastern yellow jacket</name>
    <name type="synonym">Wasp</name>
    <dbReference type="NCBI Taxonomy" id="7453"/>
    <lineage>
        <taxon>Eukaryota</taxon>
        <taxon>Metazoa</taxon>
        <taxon>Ecdysozoa</taxon>
        <taxon>Arthropoda</taxon>
        <taxon>Hexapoda</taxon>
        <taxon>Insecta</taxon>
        <taxon>Pterygota</taxon>
        <taxon>Neoptera</taxon>
        <taxon>Endopterygota</taxon>
        <taxon>Hymenoptera</taxon>
        <taxon>Apocrita</taxon>
        <taxon>Aculeata</taxon>
        <taxon>Vespoidea</taxon>
        <taxon>Vespidae</taxon>
        <taxon>Vespinae</taxon>
        <taxon>Vespula</taxon>
    </lineage>
</organism>